<protein>
    <submittedName>
        <fullName evidence="1">Uncharacterized protein</fullName>
    </submittedName>
</protein>
<name>A0A0A9CLZ3_ARUDO</name>
<sequence length="76" mass="8810">MFSLFPLSSRPHRPDELPPLIHHPFHNNLCRPIIHARHQYNASKFHLHVCVRVFKFFLLVSSVASSSVTVCDRAYS</sequence>
<dbReference type="AlphaFoldDB" id="A0A0A9CLZ3"/>
<reference evidence="1" key="2">
    <citation type="journal article" date="2015" name="Data Brief">
        <title>Shoot transcriptome of the giant reed, Arundo donax.</title>
        <authorList>
            <person name="Barrero R.A."/>
            <person name="Guerrero F.D."/>
            <person name="Moolhuijzen P."/>
            <person name="Goolsby J.A."/>
            <person name="Tidwell J."/>
            <person name="Bellgard S.E."/>
            <person name="Bellgard M.I."/>
        </authorList>
    </citation>
    <scope>NUCLEOTIDE SEQUENCE</scope>
    <source>
        <tissue evidence="1">Shoot tissue taken approximately 20 cm above the soil surface</tissue>
    </source>
</reference>
<proteinExistence type="predicted"/>
<dbReference type="EMBL" id="GBRH01225368">
    <property type="protein sequence ID" value="JAD72527.1"/>
    <property type="molecule type" value="Transcribed_RNA"/>
</dbReference>
<accession>A0A0A9CLZ3</accession>
<organism evidence="1">
    <name type="scientific">Arundo donax</name>
    <name type="common">Giant reed</name>
    <name type="synonym">Donax arundinaceus</name>
    <dbReference type="NCBI Taxonomy" id="35708"/>
    <lineage>
        <taxon>Eukaryota</taxon>
        <taxon>Viridiplantae</taxon>
        <taxon>Streptophyta</taxon>
        <taxon>Embryophyta</taxon>
        <taxon>Tracheophyta</taxon>
        <taxon>Spermatophyta</taxon>
        <taxon>Magnoliopsida</taxon>
        <taxon>Liliopsida</taxon>
        <taxon>Poales</taxon>
        <taxon>Poaceae</taxon>
        <taxon>PACMAD clade</taxon>
        <taxon>Arundinoideae</taxon>
        <taxon>Arundineae</taxon>
        <taxon>Arundo</taxon>
    </lineage>
</organism>
<evidence type="ECO:0000313" key="1">
    <source>
        <dbReference type="EMBL" id="JAD72527.1"/>
    </source>
</evidence>
<reference evidence="1" key="1">
    <citation type="submission" date="2014-09" db="EMBL/GenBank/DDBJ databases">
        <authorList>
            <person name="Magalhaes I.L.F."/>
            <person name="Oliveira U."/>
            <person name="Santos F.R."/>
            <person name="Vidigal T.H.D.A."/>
            <person name="Brescovit A.D."/>
            <person name="Santos A.J."/>
        </authorList>
    </citation>
    <scope>NUCLEOTIDE SEQUENCE</scope>
    <source>
        <tissue evidence="1">Shoot tissue taken approximately 20 cm above the soil surface</tissue>
    </source>
</reference>